<protein>
    <submittedName>
        <fullName evidence="1">Uncharacterized protein</fullName>
    </submittedName>
</protein>
<keyword evidence="2" id="KW-1185">Reference proteome</keyword>
<reference evidence="1 2" key="1">
    <citation type="journal article" date="2019" name="Int. J. Syst. Evol. Microbiol.">
        <title>The Global Catalogue of Microorganisms (GCM) 10K type strain sequencing project: providing services to taxonomists for standard genome sequencing and annotation.</title>
        <authorList>
            <consortium name="The Broad Institute Genomics Platform"/>
            <consortium name="The Broad Institute Genome Sequencing Center for Infectious Disease"/>
            <person name="Wu L."/>
            <person name="Ma J."/>
        </authorList>
    </citation>
    <scope>NUCLEOTIDE SEQUENCE [LARGE SCALE GENOMIC DNA]</scope>
    <source>
        <strain evidence="1 2">JCM 14969</strain>
    </source>
</reference>
<organism evidence="1 2">
    <name type="scientific">Kribbella sancticallisti</name>
    <dbReference type="NCBI Taxonomy" id="460087"/>
    <lineage>
        <taxon>Bacteria</taxon>
        <taxon>Bacillati</taxon>
        <taxon>Actinomycetota</taxon>
        <taxon>Actinomycetes</taxon>
        <taxon>Propionibacteriales</taxon>
        <taxon>Kribbellaceae</taxon>
        <taxon>Kribbella</taxon>
    </lineage>
</organism>
<name>A0ABN2CZ50_9ACTN</name>
<comment type="caution">
    <text evidence="1">The sequence shown here is derived from an EMBL/GenBank/DDBJ whole genome shotgun (WGS) entry which is preliminary data.</text>
</comment>
<dbReference type="Proteomes" id="UP001500393">
    <property type="component" value="Unassembled WGS sequence"/>
</dbReference>
<dbReference type="RefSeq" id="WP_344212170.1">
    <property type="nucleotide sequence ID" value="NZ_BAAAOS010000017.1"/>
</dbReference>
<proteinExistence type="predicted"/>
<dbReference type="EMBL" id="BAAAOS010000017">
    <property type="protein sequence ID" value="GAA1566533.1"/>
    <property type="molecule type" value="Genomic_DNA"/>
</dbReference>
<evidence type="ECO:0000313" key="2">
    <source>
        <dbReference type="Proteomes" id="UP001500393"/>
    </source>
</evidence>
<sequence>MSRTRNVRDRQRRRWLLKTTELNQRNGVLPDGYDPRGVSHVLPWCVDAYVSRGPLVPPMSTRRFRQLERRSLS</sequence>
<gene>
    <name evidence="1" type="ORF">GCM10009789_20040</name>
</gene>
<accession>A0ABN2CZ50</accession>
<evidence type="ECO:0000313" key="1">
    <source>
        <dbReference type="EMBL" id="GAA1566533.1"/>
    </source>
</evidence>